<dbReference type="GO" id="GO:0005840">
    <property type="term" value="C:ribosome"/>
    <property type="evidence" value="ECO:0007669"/>
    <property type="project" value="UniProtKB-KW"/>
</dbReference>
<dbReference type="Pfam" id="PF05460">
    <property type="entry name" value="ORC6"/>
    <property type="match status" value="1"/>
</dbReference>
<dbReference type="AlphaFoldDB" id="A0A8H7UCK1"/>
<dbReference type="Gene3D" id="1.10.472.10">
    <property type="entry name" value="Cyclin-like"/>
    <property type="match status" value="1"/>
</dbReference>
<dbReference type="GO" id="GO:0006412">
    <property type="term" value="P:translation"/>
    <property type="evidence" value="ECO:0007669"/>
    <property type="project" value="InterPro"/>
</dbReference>
<keyword evidence="13" id="KW-1185">Reference proteome</keyword>
<evidence type="ECO:0000256" key="6">
    <source>
        <dbReference type="ARBA" id="ARBA00023125"/>
    </source>
</evidence>
<organism evidence="12 13">
    <name type="scientific">Umbelopsis vinacea</name>
    <dbReference type="NCBI Taxonomy" id="44442"/>
    <lineage>
        <taxon>Eukaryota</taxon>
        <taxon>Fungi</taxon>
        <taxon>Fungi incertae sedis</taxon>
        <taxon>Mucoromycota</taxon>
        <taxon>Mucoromycotina</taxon>
        <taxon>Umbelopsidomycetes</taxon>
        <taxon>Umbelopsidales</taxon>
        <taxon>Umbelopsidaceae</taxon>
        <taxon>Umbelopsis</taxon>
    </lineage>
</organism>
<dbReference type="GO" id="GO:1990904">
    <property type="term" value="C:ribonucleoprotein complex"/>
    <property type="evidence" value="ECO:0007669"/>
    <property type="project" value="UniProtKB-KW"/>
</dbReference>
<dbReference type="InterPro" id="IPR054113">
    <property type="entry name" value="ORC6_cyclin-like_2nd"/>
</dbReference>
<dbReference type="Gene3D" id="3.30.1230.20">
    <property type="match status" value="1"/>
</dbReference>
<dbReference type="GO" id="GO:0006270">
    <property type="term" value="P:DNA replication initiation"/>
    <property type="evidence" value="ECO:0007669"/>
    <property type="project" value="TreeGrafter"/>
</dbReference>
<feature type="compositionally biased region" description="Basic and acidic residues" evidence="9">
    <location>
        <begin position="237"/>
        <end position="274"/>
    </location>
</feature>
<comment type="caution">
    <text evidence="12">The sequence shown here is derived from an EMBL/GenBank/DDBJ whole genome shotgun (WGS) entry which is preliminary data.</text>
</comment>
<evidence type="ECO:0008006" key="14">
    <source>
        <dbReference type="Google" id="ProtNLM"/>
    </source>
</evidence>
<dbReference type="InterPro" id="IPR001931">
    <property type="entry name" value="Ribosomal_eS21"/>
</dbReference>
<keyword evidence="4" id="KW-0235">DNA replication</keyword>
<sequence>MESQDPIEQSLNRLNLGDNQKLKERAQYYYSQCSKVPPRVFSKGMNARPIISIHLACESLGISDFDQTIATRLAMCTPPTYANTLNGVRKCLNIQPKVTMKTIGVALGCTSMIPYVEKFFEEFQARYLESLSAAKRIAAGDDLELASWKASAFYICSKALGAKLDKESLSKLCSCTSLDLTRVAKIMDEHCKDLIVQLKKENTRSARPSRKANEDDDEGQEEESEAKKKRHLKRQRTKSDLSTKENKEEDSKESQVRKKSKLDELPTDTVKTKESRPEKISIVLEKRKAPVSGIVSMDHASVQINVGEVDASGRYTGSFTTYALSGFVRKESEADDSINRLATKDGLLKNVWSYQK</sequence>
<evidence type="ECO:0000256" key="8">
    <source>
        <dbReference type="ARBA" id="ARBA00023274"/>
    </source>
</evidence>
<gene>
    <name evidence="12" type="ORF">INT44_003643</name>
</gene>
<feature type="compositionally biased region" description="Acidic residues" evidence="9">
    <location>
        <begin position="214"/>
        <end position="224"/>
    </location>
</feature>
<accession>A0A8H7UCK1</accession>
<evidence type="ECO:0000313" key="13">
    <source>
        <dbReference type="Proteomes" id="UP000612746"/>
    </source>
</evidence>
<dbReference type="Proteomes" id="UP000612746">
    <property type="component" value="Unassembled WGS sequence"/>
</dbReference>
<evidence type="ECO:0000313" key="12">
    <source>
        <dbReference type="EMBL" id="KAG2180636.1"/>
    </source>
</evidence>
<keyword evidence="6" id="KW-0238">DNA-binding</keyword>
<evidence type="ECO:0000256" key="3">
    <source>
        <dbReference type="ARBA" id="ARBA00010840"/>
    </source>
</evidence>
<keyword evidence="7" id="KW-0539">Nucleus</keyword>
<keyword evidence="8" id="KW-0687">Ribonucleoprotein</keyword>
<evidence type="ECO:0000259" key="10">
    <source>
        <dbReference type="Pfam" id="PF05460"/>
    </source>
</evidence>
<dbReference type="GO" id="GO:0003677">
    <property type="term" value="F:DNA binding"/>
    <property type="evidence" value="ECO:0007669"/>
    <property type="project" value="UniProtKB-KW"/>
</dbReference>
<dbReference type="PANTHER" id="PTHR13394:SF0">
    <property type="entry name" value="ORIGIN RECOGNITION COMPLEX SUBUNIT 6"/>
    <property type="match status" value="1"/>
</dbReference>
<comment type="subcellular location">
    <subcellularLocation>
        <location evidence="1">Nucleus</location>
    </subcellularLocation>
</comment>
<dbReference type="PANTHER" id="PTHR13394">
    <property type="entry name" value="ORIGIN RECOGNITION COMPLEX SUBUNIT 6"/>
    <property type="match status" value="1"/>
</dbReference>
<dbReference type="EMBL" id="JAEPRA010000009">
    <property type="protein sequence ID" value="KAG2180636.1"/>
    <property type="molecule type" value="Genomic_DNA"/>
</dbReference>
<evidence type="ECO:0000256" key="7">
    <source>
        <dbReference type="ARBA" id="ARBA00023242"/>
    </source>
</evidence>
<evidence type="ECO:0000256" key="9">
    <source>
        <dbReference type="SAM" id="MobiDB-lite"/>
    </source>
</evidence>
<proteinExistence type="inferred from homology"/>
<keyword evidence="5" id="KW-0689">Ribosomal protein</keyword>
<dbReference type="InterPro" id="IPR038579">
    <property type="entry name" value="Ribosomal_eS21_sf"/>
</dbReference>
<feature type="compositionally biased region" description="Basic residues" evidence="9">
    <location>
        <begin position="227"/>
        <end position="236"/>
    </location>
</feature>
<dbReference type="GO" id="GO:0003735">
    <property type="term" value="F:structural constituent of ribosome"/>
    <property type="evidence" value="ECO:0007669"/>
    <property type="project" value="InterPro"/>
</dbReference>
<dbReference type="OrthoDB" id="5552484at2759"/>
<evidence type="ECO:0000259" key="11">
    <source>
        <dbReference type="Pfam" id="PF21913"/>
    </source>
</evidence>
<dbReference type="Pfam" id="PF21913">
    <property type="entry name" value="ORC6_2nd"/>
    <property type="match status" value="1"/>
</dbReference>
<feature type="region of interest" description="Disordered" evidence="9">
    <location>
        <begin position="202"/>
        <end position="274"/>
    </location>
</feature>
<evidence type="ECO:0000256" key="1">
    <source>
        <dbReference type="ARBA" id="ARBA00004123"/>
    </source>
</evidence>
<name>A0A8H7UCK1_9FUNG</name>
<dbReference type="InterPro" id="IPR008721">
    <property type="entry name" value="ORC6_cyclin_first"/>
</dbReference>
<protein>
    <recommendedName>
        <fullName evidence="14">Origin recognition complex subunit 6</fullName>
    </recommendedName>
</protein>
<dbReference type="Pfam" id="PF01249">
    <property type="entry name" value="Ribosomal_S21e"/>
    <property type="match status" value="1"/>
</dbReference>
<comment type="similarity">
    <text evidence="2">Belongs to the eukaryotic ribosomal protein eS21 family.</text>
</comment>
<dbReference type="InterPro" id="IPR020529">
    <property type="entry name" value="ORC6_met/pln"/>
</dbReference>
<comment type="similarity">
    <text evidence="3">Belongs to the ORC6 family.</text>
</comment>
<feature type="domain" description="ORC6 first cyclin-like" evidence="10">
    <location>
        <begin position="11"/>
        <end position="95"/>
    </location>
</feature>
<evidence type="ECO:0000256" key="5">
    <source>
        <dbReference type="ARBA" id="ARBA00022980"/>
    </source>
</evidence>
<dbReference type="GO" id="GO:0005664">
    <property type="term" value="C:nuclear origin of replication recognition complex"/>
    <property type="evidence" value="ECO:0007669"/>
    <property type="project" value="InterPro"/>
</dbReference>
<reference evidence="12" key="1">
    <citation type="submission" date="2020-12" db="EMBL/GenBank/DDBJ databases">
        <title>Metabolic potential, ecology and presence of endohyphal bacteria is reflected in genomic diversity of Mucoromycotina.</title>
        <authorList>
            <person name="Muszewska A."/>
            <person name="Okrasinska A."/>
            <person name="Steczkiewicz K."/>
            <person name="Drgas O."/>
            <person name="Orlowska M."/>
            <person name="Perlinska-Lenart U."/>
            <person name="Aleksandrzak-Piekarczyk T."/>
            <person name="Szatraj K."/>
            <person name="Zielenkiewicz U."/>
            <person name="Pilsyk S."/>
            <person name="Malc E."/>
            <person name="Mieczkowski P."/>
            <person name="Kruszewska J.S."/>
            <person name="Biernat P."/>
            <person name="Pawlowska J."/>
        </authorList>
    </citation>
    <scope>NUCLEOTIDE SEQUENCE</scope>
    <source>
        <strain evidence="12">WA0000051536</strain>
    </source>
</reference>
<feature type="domain" description="ORC6 second cyclin-like" evidence="11">
    <location>
        <begin position="98"/>
        <end position="189"/>
    </location>
</feature>
<evidence type="ECO:0000256" key="4">
    <source>
        <dbReference type="ARBA" id="ARBA00022705"/>
    </source>
</evidence>
<evidence type="ECO:0000256" key="2">
    <source>
        <dbReference type="ARBA" id="ARBA00010228"/>
    </source>
</evidence>